<accession>A0AAU6R6H5</accession>
<protein>
    <recommendedName>
        <fullName evidence="2">Head-to-tail stopper</fullName>
    </recommendedName>
</protein>
<sequence>MATFHVHWIARGPLSNGGMEIVEATTEREAKREAHRRFGEWGSHNAITAVTRVPEKAFLIIARSRTGRPTLQHKLTEAYGDETVCGLDVTLWSRAYTTTPIPQIICKKCGKQVKTDG</sequence>
<evidence type="ECO:0008006" key="2">
    <source>
        <dbReference type="Google" id="ProtNLM"/>
    </source>
</evidence>
<name>A0AAU6R6H5_9CAUD</name>
<dbReference type="EMBL" id="OR756649">
    <property type="protein sequence ID" value="WZE63447.1"/>
    <property type="molecule type" value="Genomic_DNA"/>
</dbReference>
<reference evidence="1" key="1">
    <citation type="submission" date="2023-10" db="EMBL/GenBank/DDBJ databases">
        <title>Two new lytic phages for Micrococcus sp. strain 1402.</title>
        <authorList>
            <person name="Petrzik K."/>
        </authorList>
    </citation>
    <scope>NUCLEOTIDE SEQUENCE</scope>
</reference>
<proteinExistence type="predicted"/>
<organism evidence="1">
    <name type="scientific">Micrococcus phage Kurnik</name>
    <dbReference type="NCBI Taxonomy" id="3092208"/>
    <lineage>
        <taxon>Viruses</taxon>
        <taxon>Duplodnaviria</taxon>
        <taxon>Heunggongvirae</taxon>
        <taxon>Uroviricota</taxon>
        <taxon>Caudoviricetes</taxon>
    </lineage>
</organism>
<evidence type="ECO:0000313" key="1">
    <source>
        <dbReference type="EMBL" id="WZE63447.1"/>
    </source>
</evidence>